<feature type="chain" id="PRO_5018695530" evidence="2">
    <location>
        <begin position="21"/>
        <end position="106"/>
    </location>
</feature>
<feature type="signal peptide" evidence="2">
    <location>
        <begin position="1"/>
        <end position="20"/>
    </location>
</feature>
<dbReference type="AlphaFoldDB" id="A0A3S3YGM7"/>
<keyword evidence="4" id="KW-1185">Reference proteome</keyword>
<proteinExistence type="predicted"/>
<reference evidence="3 4" key="1">
    <citation type="journal article" date="2015" name="Int. J. Syst. Evol. Microbiol.">
        <title>Gemmobacter intermedius sp. nov., isolated from a white stork (Ciconia ciconia).</title>
        <authorList>
            <person name="Kampfer P."/>
            <person name="Jerzak L."/>
            <person name="Wilharm G."/>
            <person name="Golke J."/>
            <person name="Busse H.J."/>
            <person name="Glaeser S.P."/>
        </authorList>
    </citation>
    <scope>NUCLEOTIDE SEQUENCE [LARGE SCALE GENOMIC DNA]</scope>
    <source>
        <strain evidence="3 4">119/4</strain>
    </source>
</reference>
<dbReference type="Proteomes" id="UP000287168">
    <property type="component" value="Unassembled WGS sequence"/>
</dbReference>
<sequence>MRKTFSALICLLSLAPPAVAAEIRCTGASGHLGRERICAAAGETFRSSSASLTLEVISDEPHRLSARIGWSGGQGPRVDVTSPDKPLDGRAVSRLMQGLRGSTDLP</sequence>
<evidence type="ECO:0000256" key="1">
    <source>
        <dbReference type="SAM" id="MobiDB-lite"/>
    </source>
</evidence>
<name>A0A3S3YGM7_9RHOB</name>
<organism evidence="3 4">
    <name type="scientific">Falsigemmobacter intermedius</name>
    <dbReference type="NCBI Taxonomy" id="1553448"/>
    <lineage>
        <taxon>Bacteria</taxon>
        <taxon>Pseudomonadati</taxon>
        <taxon>Pseudomonadota</taxon>
        <taxon>Alphaproteobacteria</taxon>
        <taxon>Rhodobacterales</taxon>
        <taxon>Paracoccaceae</taxon>
        <taxon>Falsigemmobacter</taxon>
    </lineage>
</organism>
<evidence type="ECO:0000313" key="3">
    <source>
        <dbReference type="EMBL" id="RWY43177.1"/>
    </source>
</evidence>
<comment type="caution">
    <text evidence="3">The sequence shown here is derived from an EMBL/GenBank/DDBJ whole genome shotgun (WGS) entry which is preliminary data.</text>
</comment>
<evidence type="ECO:0000256" key="2">
    <source>
        <dbReference type="SAM" id="SignalP"/>
    </source>
</evidence>
<dbReference type="OrthoDB" id="9836287at2"/>
<keyword evidence="2" id="KW-0732">Signal</keyword>
<evidence type="ECO:0000313" key="4">
    <source>
        <dbReference type="Proteomes" id="UP000287168"/>
    </source>
</evidence>
<gene>
    <name evidence="3" type="ORF">EP867_04485</name>
</gene>
<protein>
    <submittedName>
        <fullName evidence="3">Uncharacterized protein</fullName>
    </submittedName>
</protein>
<accession>A0A3S3YGM7</accession>
<dbReference type="RefSeq" id="WP_128487013.1">
    <property type="nucleotide sequence ID" value="NZ_JBHLXB010000008.1"/>
</dbReference>
<dbReference type="EMBL" id="SBLC01000005">
    <property type="protein sequence ID" value="RWY43177.1"/>
    <property type="molecule type" value="Genomic_DNA"/>
</dbReference>
<feature type="region of interest" description="Disordered" evidence="1">
    <location>
        <begin position="68"/>
        <end position="89"/>
    </location>
</feature>